<feature type="region of interest" description="Disordered" evidence="1">
    <location>
        <begin position="142"/>
        <end position="162"/>
    </location>
</feature>
<protein>
    <submittedName>
        <fullName evidence="2">BQ5605_C005g03161 protein</fullName>
    </submittedName>
    <submittedName>
        <fullName evidence="3">BQ5605_C104g13166 protein</fullName>
    </submittedName>
</protein>
<feature type="region of interest" description="Disordered" evidence="1">
    <location>
        <begin position="295"/>
        <end position="321"/>
    </location>
</feature>
<gene>
    <name evidence="3" type="primary">BQ5605_C104g13166</name>
    <name evidence="2" type="synonym">BQ5605_C005g03161</name>
    <name evidence="2" type="ORF">BQ5605_C005G03161</name>
    <name evidence="3" type="ORF">BQ5605_C104G13166</name>
</gene>
<evidence type="ECO:0000313" key="3">
    <source>
        <dbReference type="EMBL" id="SGZ11577.1"/>
    </source>
</evidence>
<feature type="region of interest" description="Disordered" evidence="1">
    <location>
        <begin position="199"/>
        <end position="233"/>
    </location>
</feature>
<feature type="region of interest" description="Disordered" evidence="1">
    <location>
        <begin position="1"/>
        <end position="64"/>
    </location>
</feature>
<feature type="compositionally biased region" description="Polar residues" evidence="1">
    <location>
        <begin position="7"/>
        <end position="17"/>
    </location>
</feature>
<dbReference type="EMBL" id="FQNC01000079">
    <property type="protein sequence ID" value="SGZ11577.1"/>
    <property type="molecule type" value="Genomic_DNA"/>
</dbReference>
<name>A0A2X0MIJ1_9BASI</name>
<feature type="compositionally biased region" description="Low complexity" evidence="1">
    <location>
        <begin position="33"/>
        <end position="59"/>
    </location>
</feature>
<sequence length="357" mass="39060">MFVGLAPTSSTCYSTRGSFGPTGRRGGMQGVYSSPAHLLPSLPSTSKRSRSSSPGGPARSAKKPALWTTHPHLLNNAQSSEVDRSSAPWSGHISASPIDWVSMTESLYLATPPAEPTEPITFDEPAQLFHRPHHSAVLVEERRRVEEGDDDEEPWKADEHEHHDGMAIDNDHEVSTVPDRETASRMGLSRAARTDMRPWSLPHKMTGTESTRDHPQTPHRQDHYATAHPHQAPPLYDHLAGSPFASTSSSFAMLNPMGTSTSRSASNSSSDHSSSSYSTSDSNLIQRQPMGYQMDTGLDTAHANHPHHRPAPATSMNTAKRAEPVATGWKVSMGYRADCEKCVMRVPGHYLHCHDGR</sequence>
<reference evidence="3 4" key="1">
    <citation type="submission" date="2016-11" db="EMBL/GenBank/DDBJ databases">
        <authorList>
            <person name="Jaros S."/>
            <person name="Januszkiewicz K."/>
            <person name="Wedrychowicz H."/>
        </authorList>
    </citation>
    <scope>NUCLEOTIDE SEQUENCE [LARGE SCALE GENOMIC DNA]</scope>
</reference>
<feature type="region of interest" description="Disordered" evidence="1">
    <location>
        <begin position="255"/>
        <end position="283"/>
    </location>
</feature>
<evidence type="ECO:0000256" key="1">
    <source>
        <dbReference type="SAM" id="MobiDB-lite"/>
    </source>
</evidence>
<dbReference type="AlphaFoldDB" id="A0A2X0MIJ1"/>
<accession>A0A2X0MIJ1</accession>
<organism evidence="3 4">
    <name type="scientific">Microbotryum silenes-dioicae</name>
    <dbReference type="NCBI Taxonomy" id="796604"/>
    <lineage>
        <taxon>Eukaryota</taxon>
        <taxon>Fungi</taxon>
        <taxon>Dikarya</taxon>
        <taxon>Basidiomycota</taxon>
        <taxon>Pucciniomycotina</taxon>
        <taxon>Microbotryomycetes</taxon>
        <taxon>Microbotryales</taxon>
        <taxon>Microbotryaceae</taxon>
        <taxon>Microbotryum</taxon>
    </lineage>
</organism>
<evidence type="ECO:0000313" key="2">
    <source>
        <dbReference type="EMBL" id="SGY72343.1"/>
    </source>
</evidence>
<keyword evidence="4" id="KW-1185">Reference proteome</keyword>
<proteinExistence type="predicted"/>
<feature type="compositionally biased region" description="Low complexity" evidence="1">
    <location>
        <begin position="259"/>
        <end position="282"/>
    </location>
</feature>
<feature type="compositionally biased region" description="Basic and acidic residues" evidence="1">
    <location>
        <begin position="210"/>
        <end position="225"/>
    </location>
</feature>
<dbReference type="Proteomes" id="UP000249464">
    <property type="component" value="Unassembled WGS sequence"/>
</dbReference>
<evidence type="ECO:0000313" key="4">
    <source>
        <dbReference type="Proteomes" id="UP000249464"/>
    </source>
</evidence>
<dbReference type="EMBL" id="FQNC01000047">
    <property type="protein sequence ID" value="SGY72343.1"/>
    <property type="molecule type" value="Genomic_DNA"/>
</dbReference>